<dbReference type="GO" id="GO:1902494">
    <property type="term" value="C:catalytic complex"/>
    <property type="evidence" value="ECO:0007669"/>
    <property type="project" value="UniProtKB-ARBA"/>
</dbReference>
<feature type="transmembrane region" description="Helical" evidence="15">
    <location>
        <begin position="6"/>
        <end position="27"/>
    </location>
</feature>
<evidence type="ECO:0000256" key="12">
    <source>
        <dbReference type="ARBA" id="ARBA00023136"/>
    </source>
</evidence>
<dbReference type="InterPro" id="IPR008972">
    <property type="entry name" value="Cupredoxin"/>
</dbReference>
<geneLocation type="mitochondrion" evidence="18"/>
<comment type="catalytic activity">
    <reaction evidence="13">
        <text>4 Fe(II)-[cytochrome c] + O2 + 8 H(+)(in) = 4 Fe(III)-[cytochrome c] + 2 H2O + 4 H(+)(out)</text>
        <dbReference type="Rhea" id="RHEA:11436"/>
        <dbReference type="Rhea" id="RHEA-COMP:10350"/>
        <dbReference type="Rhea" id="RHEA-COMP:14399"/>
        <dbReference type="ChEBI" id="CHEBI:15377"/>
        <dbReference type="ChEBI" id="CHEBI:15378"/>
        <dbReference type="ChEBI" id="CHEBI:15379"/>
        <dbReference type="ChEBI" id="CHEBI:29033"/>
        <dbReference type="ChEBI" id="CHEBI:29034"/>
        <dbReference type="EC" id="7.1.1.9"/>
    </reaction>
    <physiologicalReaction direction="left-to-right" evidence="13">
        <dbReference type="Rhea" id="RHEA:11437"/>
    </physiologicalReaction>
</comment>
<keyword evidence="7" id="KW-1278">Translocase</keyword>
<feature type="domain" description="Cytochrome oxidase subunit II copper A binding" evidence="16">
    <location>
        <begin position="127"/>
        <end position="265"/>
    </location>
</feature>
<dbReference type="GO" id="GO:0004129">
    <property type="term" value="F:cytochrome-c oxidase activity"/>
    <property type="evidence" value="ECO:0007669"/>
    <property type="project" value="UniProtKB-EC"/>
</dbReference>
<protein>
    <recommendedName>
        <fullName evidence="14">Cytochrome c oxidase subunit 2</fullName>
    </recommendedName>
</protein>
<comment type="function">
    <text evidence="14">Component of the cytochrome c oxidase, the last enzyme in the mitochondrial electron transport chain which drives oxidative phosphorylation. The respiratory chain contains 3 multisubunit complexes succinate dehydrogenase (complex II, CII), ubiquinol-cytochrome c oxidoreductase (cytochrome b-c1 complex, complex III, CIII) and cytochrome c oxidase (complex IV, CIV), that cooperate to transfer electrons derived from NADH and succinate to molecular oxygen, creating an electrochemical gradient over the inner membrane that drives transmembrane transport and the ATP synthase. Cytochrome c oxidase is the component of the respiratory chain that catalyzes the reduction of oxygen to water. Electrons originating from reduced cytochrome c in the intermembrane space (IMS) are transferred via the dinuclear copper A center (CU(A)) of subunit 2 and heme A of subunit 1 to the active site in subunit 1, a binuclear center (BNC) formed by heme A3 and copper B (CU(B)). The BNC reduces molecular oxygen to 2 water molecules using 4 electrons from cytochrome c in the IMS and 4 protons from the mitochondrial matrix.</text>
</comment>
<keyword evidence="14" id="KW-0999">Mitochondrion inner membrane</keyword>
<evidence type="ECO:0000256" key="1">
    <source>
        <dbReference type="ARBA" id="ARBA00004225"/>
    </source>
</evidence>
<evidence type="ECO:0000256" key="5">
    <source>
        <dbReference type="ARBA" id="ARBA00022692"/>
    </source>
</evidence>
<dbReference type="FunFam" id="2.60.40.420:FF:000001">
    <property type="entry name" value="Cytochrome c oxidase subunit 2"/>
    <property type="match status" value="1"/>
</dbReference>
<dbReference type="Gene3D" id="2.60.40.420">
    <property type="entry name" value="Cupredoxins - blue copper proteins"/>
    <property type="match status" value="1"/>
</dbReference>
<proteinExistence type="inferred from homology"/>
<dbReference type="SUPFAM" id="SSF49503">
    <property type="entry name" value="Cupredoxins"/>
    <property type="match status" value="1"/>
</dbReference>
<dbReference type="Pfam" id="PF00116">
    <property type="entry name" value="COX2"/>
    <property type="match status" value="1"/>
</dbReference>
<comment type="similarity">
    <text evidence="2 14">Belongs to the cytochrome c oxidase subunit 2 family.</text>
</comment>
<dbReference type="Pfam" id="PF02790">
    <property type="entry name" value="COX2_TM"/>
    <property type="match status" value="1"/>
</dbReference>
<gene>
    <name evidence="18" type="primary">cox2</name>
</gene>
<dbReference type="GO" id="GO:0042773">
    <property type="term" value="P:ATP synthesis coupled electron transport"/>
    <property type="evidence" value="ECO:0007669"/>
    <property type="project" value="TreeGrafter"/>
</dbReference>
<keyword evidence="6 14" id="KW-0479">Metal-binding</keyword>
<dbReference type="InterPro" id="IPR011759">
    <property type="entry name" value="Cyt_c_oxidase_su2_TM_dom"/>
</dbReference>
<keyword evidence="12 14" id="KW-0472">Membrane</keyword>
<evidence type="ECO:0000256" key="13">
    <source>
        <dbReference type="ARBA" id="ARBA00049512"/>
    </source>
</evidence>
<sequence length="269" mass="30850">MLYTLQNHVNIFLLFFIFLFSFFLFCVKTDAPERWQLNFQDPATPVAEGIITLHHDIMFLLTVVLFFVCWLLFRTLWIFHEKNSSTAYPLIHGTQIEVFWTITPSLALIVIAIPSFALLYSLDEIIDPTITVKAIGNQWYWTYEYADYSDNKGSVINYDSYMIPTEDLELGQLRLLETDNHMVIPVNTHIRLIVSAADVLHSYAVPSLGVKVDAVPGRLNQTSLFIKREGLYYGQCSEICGVNHATMPIVIEAVPLSKYISWVSNKIEE</sequence>
<evidence type="ECO:0000256" key="9">
    <source>
        <dbReference type="ARBA" id="ARBA00022989"/>
    </source>
</evidence>
<dbReference type="InterPro" id="IPR034210">
    <property type="entry name" value="CcO_II_C"/>
</dbReference>
<keyword evidence="5 14" id="KW-0812">Transmembrane</keyword>
<dbReference type="PRINTS" id="PR01166">
    <property type="entry name" value="CYCOXIDASEII"/>
</dbReference>
<evidence type="ECO:0000256" key="6">
    <source>
        <dbReference type="ARBA" id="ARBA00022723"/>
    </source>
</evidence>
<dbReference type="GeneID" id="33366904"/>
<keyword evidence="11 14" id="KW-0496">Mitochondrion</keyword>
<reference evidence="18" key="1">
    <citation type="submission" date="2016-11" db="EMBL/GenBank/DDBJ databases">
        <title>Complete Mitochondrail Genome of Compsopogon caeruleus.</title>
        <authorList>
            <person name="Nan F."/>
            <person name="Xie S."/>
            <person name="Feng J."/>
        </authorList>
    </citation>
    <scope>NUCLEOTIDE SEQUENCE</scope>
</reference>
<dbReference type="GO" id="GO:0016491">
    <property type="term" value="F:oxidoreductase activity"/>
    <property type="evidence" value="ECO:0007669"/>
    <property type="project" value="InterPro"/>
</dbReference>
<evidence type="ECO:0000259" key="17">
    <source>
        <dbReference type="PROSITE" id="PS50999"/>
    </source>
</evidence>
<keyword evidence="10 14" id="KW-0186">Copper</keyword>
<dbReference type="PROSITE" id="PS50857">
    <property type="entry name" value="COX2_CUA"/>
    <property type="match status" value="1"/>
</dbReference>
<dbReference type="PROSITE" id="PS00078">
    <property type="entry name" value="COX2"/>
    <property type="match status" value="1"/>
</dbReference>
<evidence type="ECO:0000256" key="8">
    <source>
        <dbReference type="ARBA" id="ARBA00022982"/>
    </source>
</evidence>
<accession>A0A1Z1XBF3</accession>
<feature type="domain" description="Cytochrome oxidase subunit II transmembrane region profile" evidence="17">
    <location>
        <begin position="31"/>
        <end position="126"/>
    </location>
</feature>
<dbReference type="PANTHER" id="PTHR22888:SF9">
    <property type="entry name" value="CYTOCHROME C OXIDASE SUBUNIT 2"/>
    <property type="match status" value="1"/>
</dbReference>
<dbReference type="NCBIfam" id="TIGR02866">
    <property type="entry name" value="CoxB"/>
    <property type="match status" value="1"/>
</dbReference>
<evidence type="ECO:0000256" key="14">
    <source>
        <dbReference type="RuleBase" id="RU000457"/>
    </source>
</evidence>
<evidence type="ECO:0000256" key="10">
    <source>
        <dbReference type="ARBA" id="ARBA00023008"/>
    </source>
</evidence>
<dbReference type="InterPro" id="IPR036257">
    <property type="entry name" value="Cyt_c_oxidase_su2_TM_sf"/>
</dbReference>
<dbReference type="InterPro" id="IPR014222">
    <property type="entry name" value="Cyt_c_oxidase_su2"/>
</dbReference>
<keyword evidence="3 14" id="KW-0813">Transport</keyword>
<dbReference type="InterPro" id="IPR045187">
    <property type="entry name" value="CcO_II"/>
</dbReference>
<dbReference type="InterPro" id="IPR001505">
    <property type="entry name" value="Copper_CuA"/>
</dbReference>
<dbReference type="GO" id="GO:0005507">
    <property type="term" value="F:copper ion binding"/>
    <property type="evidence" value="ECO:0007669"/>
    <property type="project" value="InterPro"/>
</dbReference>
<dbReference type="Gene3D" id="1.10.287.90">
    <property type="match status" value="1"/>
</dbReference>
<evidence type="ECO:0000256" key="11">
    <source>
        <dbReference type="ARBA" id="ARBA00023128"/>
    </source>
</evidence>
<dbReference type="PANTHER" id="PTHR22888">
    <property type="entry name" value="CYTOCHROME C OXIDASE, SUBUNIT II"/>
    <property type="match status" value="1"/>
</dbReference>
<dbReference type="InterPro" id="IPR002429">
    <property type="entry name" value="CcO_II-like_C"/>
</dbReference>
<evidence type="ECO:0000313" key="18">
    <source>
        <dbReference type="EMBL" id="ARX96194.1"/>
    </source>
</evidence>
<dbReference type="AlphaFoldDB" id="A0A1Z1XBF3"/>
<dbReference type="SUPFAM" id="SSF81464">
    <property type="entry name" value="Cytochrome c oxidase subunit II-like, transmembrane region"/>
    <property type="match status" value="1"/>
</dbReference>
<dbReference type="GO" id="GO:1902495">
    <property type="term" value="C:transmembrane transporter complex"/>
    <property type="evidence" value="ECO:0007669"/>
    <property type="project" value="UniProtKB-ARBA"/>
</dbReference>
<dbReference type="PROSITE" id="PS50999">
    <property type="entry name" value="COX2_TM"/>
    <property type="match status" value="1"/>
</dbReference>
<feature type="transmembrane region" description="Helical" evidence="15">
    <location>
        <begin position="57"/>
        <end position="79"/>
    </location>
</feature>
<dbReference type="CDD" id="cd13912">
    <property type="entry name" value="CcO_II_C"/>
    <property type="match status" value="1"/>
</dbReference>
<evidence type="ECO:0000256" key="4">
    <source>
        <dbReference type="ARBA" id="ARBA00022660"/>
    </source>
</evidence>
<dbReference type="RefSeq" id="YP_009402837.1">
    <property type="nucleotide sequence ID" value="NC_035351.1"/>
</dbReference>
<evidence type="ECO:0000256" key="15">
    <source>
        <dbReference type="SAM" id="Phobius"/>
    </source>
</evidence>
<dbReference type="EMBL" id="KY083068">
    <property type="protein sequence ID" value="ARX96194.1"/>
    <property type="molecule type" value="Genomic_DNA"/>
</dbReference>
<name>A0A1Z1XBF3_9RHOD</name>
<comment type="subcellular location">
    <subcellularLocation>
        <location evidence="14">Mitochondrion inner membrane</location>
        <topology evidence="14">Multi-pass membrane protein</topology>
    </subcellularLocation>
    <subcellularLocation>
        <location evidence="1">Mitochondrion membrane</location>
        <topology evidence="1">Multi-pass membrane protein</topology>
    </subcellularLocation>
</comment>
<evidence type="ECO:0000256" key="7">
    <source>
        <dbReference type="ARBA" id="ARBA00022967"/>
    </source>
</evidence>
<keyword evidence="4 14" id="KW-0679">Respiratory chain</keyword>
<dbReference type="GO" id="GO:0005743">
    <property type="term" value="C:mitochondrial inner membrane"/>
    <property type="evidence" value="ECO:0007669"/>
    <property type="project" value="UniProtKB-SubCell"/>
</dbReference>
<comment type="cofactor">
    <cofactor evidence="14">
        <name>Cu cation</name>
        <dbReference type="ChEBI" id="CHEBI:23378"/>
    </cofactor>
    <text evidence="14">Binds a copper A center.</text>
</comment>
<feature type="transmembrane region" description="Helical" evidence="15">
    <location>
        <begin position="99"/>
        <end position="120"/>
    </location>
</feature>
<dbReference type="FunFam" id="1.10.287.90:FF:000004">
    <property type="entry name" value="Cytochrome c oxidase subunit 2"/>
    <property type="match status" value="1"/>
</dbReference>
<organism evidence="18">
    <name type="scientific">Compsopogon caeruleus</name>
    <dbReference type="NCBI Taxonomy" id="31354"/>
    <lineage>
        <taxon>Eukaryota</taxon>
        <taxon>Rhodophyta</taxon>
        <taxon>Compsopogonophyceae</taxon>
        <taxon>Compsopogonales</taxon>
        <taxon>Compsopogonaceae</taxon>
        <taxon>Compsopogon</taxon>
    </lineage>
</organism>
<keyword evidence="8 14" id="KW-0249">Electron transport</keyword>
<keyword evidence="9 15" id="KW-1133">Transmembrane helix</keyword>
<evidence type="ECO:0000259" key="16">
    <source>
        <dbReference type="PROSITE" id="PS50857"/>
    </source>
</evidence>
<evidence type="ECO:0000256" key="3">
    <source>
        <dbReference type="ARBA" id="ARBA00022448"/>
    </source>
</evidence>
<evidence type="ECO:0000256" key="2">
    <source>
        <dbReference type="ARBA" id="ARBA00007866"/>
    </source>
</evidence>